<organism evidence="2 3">
    <name type="scientific">Jaculus jaculus</name>
    <name type="common">Lesser Egyptian jerboa</name>
    <dbReference type="NCBI Taxonomy" id="51337"/>
    <lineage>
        <taxon>Eukaryota</taxon>
        <taxon>Metazoa</taxon>
        <taxon>Chordata</taxon>
        <taxon>Craniata</taxon>
        <taxon>Vertebrata</taxon>
        <taxon>Euteleostomi</taxon>
        <taxon>Mammalia</taxon>
        <taxon>Eutheria</taxon>
        <taxon>Euarchontoglires</taxon>
        <taxon>Glires</taxon>
        <taxon>Rodentia</taxon>
        <taxon>Myomorpha</taxon>
        <taxon>Dipodoidea</taxon>
        <taxon>Dipodidae</taxon>
        <taxon>Dipodinae</taxon>
        <taxon>Jaculus</taxon>
    </lineage>
</organism>
<dbReference type="GO" id="GO:0005654">
    <property type="term" value="C:nucleoplasm"/>
    <property type="evidence" value="ECO:0007669"/>
    <property type="project" value="Ensembl"/>
</dbReference>
<reference evidence="2" key="1">
    <citation type="submission" date="2025-08" db="UniProtKB">
        <authorList>
            <consortium name="Ensembl"/>
        </authorList>
    </citation>
    <scope>IDENTIFICATION</scope>
</reference>
<dbReference type="GO" id="GO:0141196">
    <property type="term" value="P:transposable element silencing by piRNA-mediated DNA methylation"/>
    <property type="evidence" value="ECO:0007669"/>
    <property type="project" value="Ensembl"/>
</dbReference>
<dbReference type="Pfam" id="PF17703">
    <property type="entry name" value="C19orf84"/>
    <property type="match status" value="1"/>
</dbReference>
<evidence type="ECO:0000313" key="2">
    <source>
        <dbReference type="Ensembl" id="ENSJJAP00000005595.1"/>
    </source>
</evidence>
<name>A0A8C5KBJ6_JACJA</name>
<dbReference type="GeneTree" id="ENSGT00660000097488"/>
<feature type="compositionally biased region" description="Acidic residues" evidence="1">
    <location>
        <begin position="151"/>
        <end position="160"/>
    </location>
</feature>
<sequence>NNVSLPGMETLSSTSIPALPPAFLGTQDPANLGLPEHLASVTVPIRLDTLSYLLHSALLGTSSLQQSLPPCSCASDSYHTQSGIARRPPRGRGRGRGSWEVRPRPPWGQSQSPWGAGRAHQLEKGVARGGAGSKTPPVTPLARDGQKEAGGEAEDWETDY</sequence>
<evidence type="ECO:0000313" key="3">
    <source>
        <dbReference type="Proteomes" id="UP000694385"/>
    </source>
</evidence>
<feature type="compositionally biased region" description="Polar residues" evidence="1">
    <location>
        <begin position="65"/>
        <end position="83"/>
    </location>
</feature>
<evidence type="ECO:0000256" key="1">
    <source>
        <dbReference type="SAM" id="MobiDB-lite"/>
    </source>
</evidence>
<reference evidence="2" key="2">
    <citation type="submission" date="2025-09" db="UniProtKB">
        <authorList>
            <consortium name="Ensembl"/>
        </authorList>
    </citation>
    <scope>IDENTIFICATION</scope>
</reference>
<dbReference type="InterPro" id="IPR040606">
    <property type="entry name" value="C19orf84"/>
</dbReference>
<accession>A0A8C5KBJ6</accession>
<dbReference type="Proteomes" id="UP000694385">
    <property type="component" value="Unassembled WGS sequence"/>
</dbReference>
<dbReference type="AlphaFoldDB" id="A0A8C5KBJ6"/>
<dbReference type="Ensembl" id="ENSJJAT00000011975.1">
    <property type="protein sequence ID" value="ENSJJAP00000005595.1"/>
    <property type="gene ID" value="ENSJJAG00000010505.1"/>
</dbReference>
<proteinExistence type="predicted"/>
<protein>
    <submittedName>
        <fullName evidence="2">Predicted gene, 38999</fullName>
    </submittedName>
</protein>
<keyword evidence="3" id="KW-1185">Reference proteome</keyword>
<dbReference type="OMA" id="PSCPCVP"/>
<feature type="region of interest" description="Disordered" evidence="1">
    <location>
        <begin position="65"/>
        <end position="160"/>
    </location>
</feature>